<comment type="subcellular location">
    <subcellularLocation>
        <location evidence="1">Membrane</location>
        <topology evidence="1">Multi-pass membrane protein</topology>
    </subcellularLocation>
</comment>
<feature type="domain" description="Major facilitator superfamily (MFS) profile" evidence="7">
    <location>
        <begin position="109"/>
        <end position="543"/>
    </location>
</feature>
<dbReference type="EnsemblMetazoa" id="XM_030992393">
    <property type="protein sequence ID" value="XP_030848253"/>
    <property type="gene ID" value="LOC588031"/>
</dbReference>
<evidence type="ECO:0000256" key="3">
    <source>
        <dbReference type="ARBA" id="ARBA00022989"/>
    </source>
</evidence>
<reference evidence="9" key="1">
    <citation type="submission" date="2015-02" db="EMBL/GenBank/DDBJ databases">
        <title>Genome sequencing for Strongylocentrotus purpuratus.</title>
        <authorList>
            <person name="Murali S."/>
            <person name="Liu Y."/>
            <person name="Vee V."/>
            <person name="English A."/>
            <person name="Wang M."/>
            <person name="Skinner E."/>
            <person name="Han Y."/>
            <person name="Muzny D.M."/>
            <person name="Worley K.C."/>
            <person name="Gibbs R.A."/>
        </authorList>
    </citation>
    <scope>NUCLEOTIDE SEQUENCE</scope>
</reference>
<feature type="transmembrane region" description="Helical" evidence="6">
    <location>
        <begin position="490"/>
        <end position="510"/>
    </location>
</feature>
<name>A0A7M7PBH5_STRPU</name>
<evidence type="ECO:0000256" key="4">
    <source>
        <dbReference type="ARBA" id="ARBA00023136"/>
    </source>
</evidence>
<feature type="transmembrane region" description="Helical" evidence="6">
    <location>
        <begin position="434"/>
        <end position="452"/>
    </location>
</feature>
<feature type="transmembrane region" description="Helical" evidence="6">
    <location>
        <begin position="458"/>
        <end position="478"/>
    </location>
</feature>
<dbReference type="KEGG" id="spu:588031"/>
<evidence type="ECO:0000256" key="2">
    <source>
        <dbReference type="ARBA" id="ARBA00022692"/>
    </source>
</evidence>
<keyword evidence="4 6" id="KW-0472">Membrane</keyword>
<evidence type="ECO:0000313" key="8">
    <source>
        <dbReference type="EnsemblMetazoa" id="XP_030848253"/>
    </source>
</evidence>
<dbReference type="InterPro" id="IPR020846">
    <property type="entry name" value="MFS_dom"/>
</dbReference>
<dbReference type="InParanoid" id="A0A7M7PBH5"/>
<feature type="transmembrane region" description="Helical" evidence="6">
    <location>
        <begin position="21"/>
        <end position="41"/>
    </location>
</feature>
<feature type="transmembrane region" description="Helical" evidence="6">
    <location>
        <begin position="402"/>
        <end position="422"/>
    </location>
</feature>
<evidence type="ECO:0000259" key="7">
    <source>
        <dbReference type="PROSITE" id="PS50850"/>
    </source>
</evidence>
<sequence>MKFDDVLVILGEFGPYQRRMYALVCLMVIPSAWTSLIQVFAMGNSDHWCQVPGWNDTVCEEEYGAPCNLITKKTFNIPFVEANGSKPEFQKCTRKNISDFSGLSVAINETTRSGYGSLIQDLGADGTPDVIPCDAGWEYDRSQYTRTFVQEMDLVCADAKYIQFPQSFYYGGYLVGSMVFGILGDRFGRHRMLIFTTVLRIISGYALVLVHNYWLFAVVRFFQGVFQMGTYILTFVLGTEFVGISKRNFSGNFINIPYAVGYMLLAGIAYWIRDWRMLQVALVTPLFILFIFLIILPESPRWLISQGETEKAKKIIKHAAKVNKVQLPEDFLDEHDDVNKNLNGDTQKDDTQEKERRPNVTDIFRHRNMRRRTLILMYIWSVCAVVYHGFNLSTSTLGINVYISFFVSAAIEIPAYTLDIFIVQHPWLGRRRSMVLTLLLGGVACLLTIFIAPGPFRAGVAFIGKFGISAAFGLIYLYTIELFPTSLRTAGLGICSMTGRIANILAPLILLTTEYWIHTPLVIFGSCTILAGILCLFLPETRGKKLPETIEDGENFGKLPAETETFLSYPMNGFDSLDVANGSKGDKLGV</sequence>
<dbReference type="GO" id="GO:0016020">
    <property type="term" value="C:membrane"/>
    <property type="evidence" value="ECO:0007669"/>
    <property type="project" value="UniProtKB-SubCell"/>
</dbReference>
<feature type="transmembrane region" description="Helical" evidence="6">
    <location>
        <begin position="221"/>
        <end position="242"/>
    </location>
</feature>
<feature type="compositionally biased region" description="Basic and acidic residues" evidence="5">
    <location>
        <begin position="346"/>
        <end position="357"/>
    </location>
</feature>
<feature type="region of interest" description="Disordered" evidence="5">
    <location>
        <begin position="335"/>
        <end position="357"/>
    </location>
</feature>
<dbReference type="SUPFAM" id="SSF103473">
    <property type="entry name" value="MFS general substrate transporter"/>
    <property type="match status" value="1"/>
</dbReference>
<dbReference type="Gene3D" id="1.20.1250.20">
    <property type="entry name" value="MFS general substrate transporter like domains"/>
    <property type="match status" value="1"/>
</dbReference>
<evidence type="ECO:0000256" key="5">
    <source>
        <dbReference type="SAM" id="MobiDB-lite"/>
    </source>
</evidence>
<dbReference type="CDD" id="cd17317">
    <property type="entry name" value="MFS_SLC22"/>
    <property type="match status" value="1"/>
</dbReference>
<dbReference type="AlphaFoldDB" id="A0A7M7PBH5"/>
<dbReference type="InterPro" id="IPR036259">
    <property type="entry name" value="MFS_trans_sf"/>
</dbReference>
<feature type="transmembrane region" description="Helical" evidence="6">
    <location>
        <begin position="254"/>
        <end position="272"/>
    </location>
</feature>
<feature type="transmembrane region" description="Helical" evidence="6">
    <location>
        <begin position="278"/>
        <end position="296"/>
    </location>
</feature>
<dbReference type="OMA" id="VIPSAWT"/>
<evidence type="ECO:0000256" key="6">
    <source>
        <dbReference type="SAM" id="Phobius"/>
    </source>
</evidence>
<reference evidence="8" key="2">
    <citation type="submission" date="2021-01" db="UniProtKB">
        <authorList>
            <consortium name="EnsemblMetazoa"/>
        </authorList>
    </citation>
    <scope>IDENTIFICATION</scope>
</reference>
<evidence type="ECO:0000313" key="9">
    <source>
        <dbReference type="Proteomes" id="UP000007110"/>
    </source>
</evidence>
<protein>
    <recommendedName>
        <fullName evidence="7">Major facilitator superfamily (MFS) profile domain-containing protein</fullName>
    </recommendedName>
</protein>
<feature type="transmembrane region" description="Helical" evidence="6">
    <location>
        <begin position="168"/>
        <end position="185"/>
    </location>
</feature>
<proteinExistence type="predicted"/>
<dbReference type="GeneID" id="588031"/>
<keyword evidence="9" id="KW-1185">Reference proteome</keyword>
<dbReference type="Pfam" id="PF00083">
    <property type="entry name" value="Sugar_tr"/>
    <property type="match status" value="1"/>
</dbReference>
<dbReference type="OrthoDB" id="10021984at2759"/>
<feature type="transmembrane region" description="Helical" evidence="6">
    <location>
        <begin position="192"/>
        <end position="215"/>
    </location>
</feature>
<dbReference type="Proteomes" id="UP000007110">
    <property type="component" value="Unassembled WGS sequence"/>
</dbReference>
<dbReference type="InterPro" id="IPR005828">
    <property type="entry name" value="MFS_sugar_transport-like"/>
</dbReference>
<feature type="transmembrane region" description="Helical" evidence="6">
    <location>
        <begin position="373"/>
        <end position="390"/>
    </location>
</feature>
<keyword evidence="3 6" id="KW-1133">Transmembrane helix</keyword>
<dbReference type="PANTHER" id="PTHR24064">
    <property type="entry name" value="SOLUTE CARRIER FAMILY 22 MEMBER"/>
    <property type="match status" value="1"/>
</dbReference>
<organism evidence="8 9">
    <name type="scientific">Strongylocentrotus purpuratus</name>
    <name type="common">Purple sea urchin</name>
    <dbReference type="NCBI Taxonomy" id="7668"/>
    <lineage>
        <taxon>Eukaryota</taxon>
        <taxon>Metazoa</taxon>
        <taxon>Echinodermata</taxon>
        <taxon>Eleutherozoa</taxon>
        <taxon>Echinozoa</taxon>
        <taxon>Echinoidea</taxon>
        <taxon>Euechinoidea</taxon>
        <taxon>Echinacea</taxon>
        <taxon>Camarodonta</taxon>
        <taxon>Echinidea</taxon>
        <taxon>Strongylocentrotidae</taxon>
        <taxon>Strongylocentrotus</taxon>
    </lineage>
</organism>
<evidence type="ECO:0000256" key="1">
    <source>
        <dbReference type="ARBA" id="ARBA00004141"/>
    </source>
</evidence>
<dbReference type="RefSeq" id="XP_030848253.1">
    <property type="nucleotide sequence ID" value="XM_030992393.1"/>
</dbReference>
<dbReference type="PROSITE" id="PS50850">
    <property type="entry name" value="MFS"/>
    <property type="match status" value="1"/>
</dbReference>
<accession>A0A7M7PBH5</accession>
<feature type="transmembrane region" description="Helical" evidence="6">
    <location>
        <begin position="516"/>
        <end position="538"/>
    </location>
</feature>
<keyword evidence="2 6" id="KW-0812">Transmembrane</keyword>
<dbReference type="GO" id="GO:0022857">
    <property type="term" value="F:transmembrane transporter activity"/>
    <property type="evidence" value="ECO:0007669"/>
    <property type="project" value="InterPro"/>
</dbReference>